<comment type="caution">
    <text evidence="5">The sequence shown here is derived from an EMBL/GenBank/DDBJ whole genome shotgun (WGS) entry which is preliminary data.</text>
</comment>
<dbReference type="Gene3D" id="3.30.70.120">
    <property type="match status" value="1"/>
</dbReference>
<dbReference type="Proteomes" id="UP001549167">
    <property type="component" value="Unassembled WGS sequence"/>
</dbReference>
<dbReference type="PIRSF" id="PIRSF037489">
    <property type="entry name" value="UCP037489_NIF3_YqfO"/>
    <property type="match status" value="1"/>
</dbReference>
<dbReference type="InterPro" id="IPR002678">
    <property type="entry name" value="DUF34/NIF3"/>
</dbReference>
<dbReference type="EMBL" id="JBEPMX010000002">
    <property type="protein sequence ID" value="MET3682436.1"/>
    <property type="molecule type" value="Genomic_DNA"/>
</dbReference>
<protein>
    <recommendedName>
        <fullName evidence="2 4">GTP cyclohydrolase 1 type 2 homolog</fullName>
    </recommendedName>
</protein>
<evidence type="ECO:0000256" key="1">
    <source>
        <dbReference type="ARBA" id="ARBA00006964"/>
    </source>
</evidence>
<dbReference type="Gene3D" id="3.40.1390.30">
    <property type="entry name" value="NIF3 (NGG1p interacting factor 3)-like"/>
    <property type="match status" value="1"/>
</dbReference>
<evidence type="ECO:0000256" key="3">
    <source>
        <dbReference type="ARBA" id="ARBA00022723"/>
    </source>
</evidence>
<dbReference type="Pfam" id="PF01784">
    <property type="entry name" value="DUF34_NIF3"/>
    <property type="match status" value="1"/>
</dbReference>
<reference evidence="5 6" key="1">
    <citation type="submission" date="2024-06" db="EMBL/GenBank/DDBJ databases">
        <title>Genomic Encyclopedia of Type Strains, Phase IV (KMG-IV): sequencing the most valuable type-strain genomes for metagenomic binning, comparative biology and taxonomic classification.</title>
        <authorList>
            <person name="Goeker M."/>
        </authorList>
    </citation>
    <scope>NUCLEOTIDE SEQUENCE [LARGE SCALE GENOMIC DNA]</scope>
    <source>
        <strain evidence="5 6">DSM 23520</strain>
    </source>
</reference>
<evidence type="ECO:0000313" key="6">
    <source>
        <dbReference type="Proteomes" id="UP001549167"/>
    </source>
</evidence>
<dbReference type="InterPro" id="IPR017221">
    <property type="entry name" value="DUF34/NIF3_bac"/>
</dbReference>
<evidence type="ECO:0000256" key="2">
    <source>
        <dbReference type="ARBA" id="ARBA00022112"/>
    </source>
</evidence>
<organism evidence="5 6">
    <name type="scientific">Alkalibacillus flavidus</name>
    <dbReference type="NCBI Taxonomy" id="546021"/>
    <lineage>
        <taxon>Bacteria</taxon>
        <taxon>Bacillati</taxon>
        <taxon>Bacillota</taxon>
        <taxon>Bacilli</taxon>
        <taxon>Bacillales</taxon>
        <taxon>Bacillaceae</taxon>
        <taxon>Alkalibacillus</taxon>
    </lineage>
</organism>
<proteinExistence type="inferred from homology"/>
<name>A0ABV2KV05_9BACI</name>
<gene>
    <name evidence="5" type="ORF">ABID56_000517</name>
</gene>
<dbReference type="InterPro" id="IPR015867">
    <property type="entry name" value="N-reg_PII/ATP_PRibTrfase_C"/>
</dbReference>
<keyword evidence="6" id="KW-1185">Reference proteome</keyword>
<keyword evidence="3 4" id="KW-0479">Metal-binding</keyword>
<dbReference type="NCBIfam" id="TIGR00486">
    <property type="entry name" value="YbgI_SA1388"/>
    <property type="match status" value="1"/>
</dbReference>
<comment type="similarity">
    <text evidence="1 4">Belongs to the GTP cyclohydrolase I type 2/NIF3 family.</text>
</comment>
<dbReference type="SUPFAM" id="SSF102705">
    <property type="entry name" value="NIF3 (NGG1p interacting factor 3)-like"/>
    <property type="match status" value="1"/>
</dbReference>
<dbReference type="PANTHER" id="PTHR13799">
    <property type="entry name" value="NGG1 INTERACTING FACTOR 3"/>
    <property type="match status" value="1"/>
</dbReference>
<evidence type="ECO:0000256" key="4">
    <source>
        <dbReference type="PIRNR" id="PIRNR037489"/>
    </source>
</evidence>
<dbReference type="PANTHER" id="PTHR13799:SF14">
    <property type="entry name" value="GTP CYCLOHYDROLASE 1 TYPE 2 HOMOLOG"/>
    <property type="match status" value="1"/>
</dbReference>
<dbReference type="RefSeq" id="WP_354219027.1">
    <property type="nucleotide sequence ID" value="NZ_JBEPMX010000002.1"/>
</dbReference>
<dbReference type="InterPro" id="IPR036069">
    <property type="entry name" value="DUF34/NIF3_sf"/>
</dbReference>
<accession>A0ABV2KV05</accession>
<sequence>MAQTTANDIIKLLESFAPKKLAFDGDPIGLQVGDLNQPVNRVMIALDVLEGVVDEAIEKDIDLIIAHHPLIFKPLKTVDLNSEKGKIVQKLIQHQITVYAAHTNLDIAQGGVNDWLMSQLNLKSDDVVVPTEQESLYKIVVFVPTSHEDEVRDALSEAGAGHIGNYSHCTFNSEGYGTFKPQEGTDPYIGSAGELEKVNEIRLETVVSEGRLNETITKATDAHPYEEMAYDVYPLNLSGETYGLGRIGTLSEATTLEQFAQAVKHAFNVPQLRFVGRPDKKVKKVAVIGGDGNKFIQQAKRQGADVLITGDVYYHTAHDALGIGLAMIDPGHHIEQIVKSELKRELENRASAKHGHVEFISSNQVTEPFQFLNT</sequence>
<evidence type="ECO:0000313" key="5">
    <source>
        <dbReference type="EMBL" id="MET3682436.1"/>
    </source>
</evidence>